<feature type="region of interest" description="Disordered" evidence="10">
    <location>
        <begin position="713"/>
        <end position="732"/>
    </location>
</feature>
<dbReference type="InterPro" id="IPR050206">
    <property type="entry name" value="FtsK/SpoIIIE/SftA"/>
</dbReference>
<evidence type="ECO:0000256" key="2">
    <source>
        <dbReference type="ARBA" id="ARBA00022475"/>
    </source>
</evidence>
<feature type="domain" description="FtsK" evidence="12">
    <location>
        <begin position="1088"/>
        <end position="1271"/>
    </location>
</feature>
<keyword evidence="14" id="KW-1185">Reference proteome</keyword>
<keyword evidence="5 9" id="KW-0547">Nucleotide-binding</keyword>
<evidence type="ECO:0000256" key="1">
    <source>
        <dbReference type="ARBA" id="ARBA00004651"/>
    </source>
</evidence>
<dbReference type="PANTHER" id="PTHR22683:SF1">
    <property type="entry name" value="TYPE VII SECRETION SYSTEM PROTEIN ESSC"/>
    <property type="match status" value="1"/>
</dbReference>
<evidence type="ECO:0000256" key="9">
    <source>
        <dbReference type="PROSITE-ProRule" id="PRU00289"/>
    </source>
</evidence>
<dbReference type="SUPFAM" id="SSF52540">
    <property type="entry name" value="P-loop containing nucleoside triphosphate hydrolases"/>
    <property type="match status" value="3"/>
</dbReference>
<dbReference type="NCBIfam" id="TIGR03925">
    <property type="entry name" value="T7SS_EccC_b"/>
    <property type="match status" value="1"/>
</dbReference>
<organism evidence="13 14">
    <name type="scientific">Allokutzneria oryzae</name>
    <dbReference type="NCBI Taxonomy" id="1378989"/>
    <lineage>
        <taxon>Bacteria</taxon>
        <taxon>Bacillati</taxon>
        <taxon>Actinomycetota</taxon>
        <taxon>Actinomycetes</taxon>
        <taxon>Pseudonocardiales</taxon>
        <taxon>Pseudonocardiaceae</taxon>
        <taxon>Allokutzneria</taxon>
    </lineage>
</organism>
<evidence type="ECO:0000256" key="10">
    <source>
        <dbReference type="SAM" id="MobiDB-lite"/>
    </source>
</evidence>
<feature type="domain" description="FtsK" evidence="12">
    <location>
        <begin position="446"/>
        <end position="645"/>
    </location>
</feature>
<dbReference type="RefSeq" id="WP_377861381.1">
    <property type="nucleotide sequence ID" value="NZ_JBHLZU010000032.1"/>
</dbReference>
<evidence type="ECO:0000256" key="4">
    <source>
        <dbReference type="ARBA" id="ARBA00022737"/>
    </source>
</evidence>
<dbReference type="InterPro" id="IPR002543">
    <property type="entry name" value="FtsK_dom"/>
</dbReference>
<evidence type="ECO:0000256" key="3">
    <source>
        <dbReference type="ARBA" id="ARBA00022692"/>
    </source>
</evidence>
<keyword evidence="7 11" id="KW-1133">Transmembrane helix</keyword>
<comment type="subcellular location">
    <subcellularLocation>
        <location evidence="1">Cell membrane</location>
        <topology evidence="1">Multi-pass membrane protein</topology>
    </subcellularLocation>
</comment>
<keyword evidence="6 9" id="KW-0067">ATP-binding</keyword>
<dbReference type="NCBIfam" id="TIGR03924">
    <property type="entry name" value="T7SS_EccC_a"/>
    <property type="match status" value="1"/>
</dbReference>
<evidence type="ECO:0000256" key="11">
    <source>
        <dbReference type="SAM" id="Phobius"/>
    </source>
</evidence>
<name>A0ABV6A9W1_9PSEU</name>
<dbReference type="Gene3D" id="3.40.50.300">
    <property type="entry name" value="P-loop containing nucleotide triphosphate hydrolases"/>
    <property type="match status" value="4"/>
</dbReference>
<dbReference type="Proteomes" id="UP001589693">
    <property type="component" value="Unassembled WGS sequence"/>
</dbReference>
<evidence type="ECO:0000256" key="7">
    <source>
        <dbReference type="ARBA" id="ARBA00022989"/>
    </source>
</evidence>
<dbReference type="SMART" id="SM00382">
    <property type="entry name" value="AAA"/>
    <property type="match status" value="3"/>
</dbReference>
<keyword evidence="8 11" id="KW-0472">Membrane</keyword>
<accession>A0ABV6A9W1</accession>
<gene>
    <name evidence="13" type="primary">eccCa</name>
    <name evidence="13" type="ORF">ACFFQA_34355</name>
</gene>
<feature type="transmembrane region" description="Helical" evidence="11">
    <location>
        <begin position="41"/>
        <end position="59"/>
    </location>
</feature>
<evidence type="ECO:0000313" key="13">
    <source>
        <dbReference type="EMBL" id="MFB9909049.1"/>
    </source>
</evidence>
<keyword evidence="4" id="KW-0677">Repeat</keyword>
<dbReference type="InterPro" id="IPR023836">
    <property type="entry name" value="EccCa-like_Actinobacteria"/>
</dbReference>
<dbReference type="EMBL" id="JBHLZU010000032">
    <property type="protein sequence ID" value="MFB9909049.1"/>
    <property type="molecule type" value="Genomic_DNA"/>
</dbReference>
<dbReference type="InterPro" id="IPR023837">
    <property type="entry name" value="EccCb-like_Actinobacteria"/>
</dbReference>
<keyword evidence="3 11" id="KW-0812">Transmembrane</keyword>
<dbReference type="InterPro" id="IPR003593">
    <property type="entry name" value="AAA+_ATPase"/>
</dbReference>
<evidence type="ECO:0000256" key="5">
    <source>
        <dbReference type="ARBA" id="ARBA00022741"/>
    </source>
</evidence>
<dbReference type="PROSITE" id="PS50901">
    <property type="entry name" value="FTSK"/>
    <property type="match status" value="3"/>
</dbReference>
<keyword evidence="2" id="KW-1003">Cell membrane</keyword>
<protein>
    <submittedName>
        <fullName evidence="13">Type VII secretion protein EccCa</fullName>
    </submittedName>
</protein>
<dbReference type="Pfam" id="PF01580">
    <property type="entry name" value="FtsK_SpoIIIE"/>
    <property type="match status" value="2"/>
</dbReference>
<comment type="caution">
    <text evidence="13">The sequence shown here is derived from an EMBL/GenBank/DDBJ whole genome shotgun (WGS) entry which is preliminary data.</text>
</comment>
<dbReference type="InterPro" id="IPR027417">
    <property type="entry name" value="P-loop_NTPase"/>
</dbReference>
<feature type="binding site" evidence="9">
    <location>
        <begin position="469"/>
        <end position="476"/>
    </location>
    <ligand>
        <name>ATP</name>
        <dbReference type="ChEBI" id="CHEBI:30616"/>
    </ligand>
</feature>
<feature type="transmembrane region" description="Helical" evidence="11">
    <location>
        <begin position="66"/>
        <end position="86"/>
    </location>
</feature>
<dbReference type="PANTHER" id="PTHR22683">
    <property type="entry name" value="SPORULATION PROTEIN RELATED"/>
    <property type="match status" value="1"/>
</dbReference>
<reference evidence="13 14" key="1">
    <citation type="submission" date="2024-09" db="EMBL/GenBank/DDBJ databases">
        <authorList>
            <person name="Sun Q."/>
            <person name="Mori K."/>
        </authorList>
    </citation>
    <scope>NUCLEOTIDE SEQUENCE [LARGE SCALE GENOMIC DNA]</scope>
    <source>
        <strain evidence="13 14">TBRC 7907</strain>
    </source>
</reference>
<feature type="binding site" evidence="9">
    <location>
        <begin position="1105"/>
        <end position="1112"/>
    </location>
    <ligand>
        <name>ATP</name>
        <dbReference type="ChEBI" id="CHEBI:30616"/>
    </ligand>
</feature>
<sequence>MSTSIITRPPRQPGPALPQGELELQEPPALPEVAAGDMSAVLMYLPMGLGSGATVLLFASPSAGPMSYIASGLMALSTVGMLFGQMGRATGERKRRLKGERRDYLRYLTQMRRQVRQALGRQRAAATWDHPDPTGLWAIAMGPRLWERRPGHTDFGEVRIGLGDQRSQVRLVPPQTKPVEDLEPLCASALRRFIRAYSTASGMPVVLHLPGLPSIGVTGPTAEVRAVLRAMVAQLVTFHSPDDLKIAVLVAPDSLPDWEWVKWLPHNAHPTAEDAAGPVRLVADDCEGLVGLLGTALLDRPGFDAAARPSAAEPLLVLIADGVAVPQESRFLRGGFRNAVVIEAGARHGLRVVVGPERLELVGDAGTTLLGAPDALTPVAAQRLARLVSPLRVAGAVEAAEPLEADFDLTRLLGIQDAASYDVRSLWQARARWGKLRVPIGLGADGSMVELDIKESAQGGMGPHGMVIGATGSGKSELLRTLVIALAATHSSETLNLVLTDFKGGATFMGMEALPHTSAVITNLADELPLVDRMQDALHGELIRRQELLRDKGYSSLVEYEKARAGGTLLEPLPTLFIVVDEFSELLASKPEFMDLFVMIGRLGRSLGVHLLLASQRLDEGRIHQLESHLSYRIALRTFSSMESRSVIGVSDAYELPSSPGNGFLKIDTQTLVRFKAGYVSGPLPESAGSARPGPKIAREVIRFDTRYRAPRLVPTVGPGTTETAREQSGKPGSVLETLISRLRGQGPAARQVWLPPLSAPPGLDELLPGLSPHGARGLTAPDWPACGRLQAPVALVDRPFEQRRDLLTADLAGAQGHVGVVGAPRAGKSTLLRTLVLSLALTHTAEEAQFYCLDFGGGALGGLSGLPHVGSVAARLDRDRVRRTVAEMLVLLEQREQRFAQLGVESMADYRLMRARGEVDDPHGDVFLVIDGWFTLRQDFEDLEAGVSELASRGLGYGVHVVVAATRWSEIRPWLRDLLGTRFELRLGDPLESEVGSRAAAGVPAVAGRGLTSEGQHFLAALPRIDGCATTDGLAEASKALVAEIAGYWQGRSAPPVRLLPSTLHVTELPEPDGDLRVALGVDEHRLQPVAHDFAHTPHLMVLGDTESGKTNLLKLVAHAVTRRYSPAGARLVVADFRRQLHDAVPEDYRVGYAVTSDALADLAGNAAVSLRKRMPGPEITPERLRRRDWWQGPQLYLLIDDYDLAGGGHGGPLEPLLDLLAHGTDIGLHVVLARSSNGGMRAMMDPVLNRLWELGTPGLLLSCAKDEGKFLGDAQPRQLPPGRAQLVTRRGSQLVHTALAPELSTVDGEDR</sequence>
<feature type="domain" description="FtsK" evidence="12">
    <location>
        <begin position="804"/>
        <end position="995"/>
    </location>
</feature>
<evidence type="ECO:0000313" key="14">
    <source>
        <dbReference type="Proteomes" id="UP001589693"/>
    </source>
</evidence>
<proteinExistence type="predicted"/>
<feature type="binding site" evidence="9">
    <location>
        <begin position="823"/>
        <end position="830"/>
    </location>
    <ligand>
        <name>ATP</name>
        <dbReference type="ChEBI" id="CHEBI:30616"/>
    </ligand>
</feature>
<evidence type="ECO:0000259" key="12">
    <source>
        <dbReference type="PROSITE" id="PS50901"/>
    </source>
</evidence>
<evidence type="ECO:0000256" key="6">
    <source>
        <dbReference type="ARBA" id="ARBA00022840"/>
    </source>
</evidence>
<evidence type="ECO:0000256" key="8">
    <source>
        <dbReference type="ARBA" id="ARBA00023136"/>
    </source>
</evidence>